<evidence type="ECO:0000313" key="6">
    <source>
        <dbReference type="Proteomes" id="UP001500420"/>
    </source>
</evidence>
<dbReference type="InterPro" id="IPR000485">
    <property type="entry name" value="AsnC-type_HTH_dom"/>
</dbReference>
<dbReference type="InterPro" id="IPR011017">
    <property type="entry name" value="TRASH_dom"/>
</dbReference>
<organism evidence="5 6">
    <name type="scientific">Natronoarchaeum mannanilyticum</name>
    <dbReference type="NCBI Taxonomy" id="926360"/>
    <lineage>
        <taxon>Archaea</taxon>
        <taxon>Methanobacteriati</taxon>
        <taxon>Methanobacteriota</taxon>
        <taxon>Stenosarchaea group</taxon>
        <taxon>Halobacteria</taxon>
        <taxon>Halobacteriales</taxon>
        <taxon>Natronoarchaeaceae</taxon>
    </lineage>
</organism>
<comment type="caution">
    <text evidence="5">The sequence shown here is derived from an EMBL/GenBank/DDBJ whole genome shotgun (WGS) entry which is preliminary data.</text>
</comment>
<dbReference type="Pfam" id="PF13404">
    <property type="entry name" value="HTH_AsnC-type"/>
    <property type="match status" value="1"/>
</dbReference>
<dbReference type="SUPFAM" id="SSF46785">
    <property type="entry name" value="Winged helix' DNA-binding domain"/>
    <property type="match status" value="1"/>
</dbReference>
<dbReference type="Gene3D" id="1.10.10.10">
    <property type="entry name" value="Winged helix-like DNA-binding domain superfamily/Winged helix DNA-binding domain"/>
    <property type="match status" value="1"/>
</dbReference>
<dbReference type="PROSITE" id="PS00519">
    <property type="entry name" value="HTH_ASNC_1"/>
    <property type="match status" value="1"/>
</dbReference>
<dbReference type="Pfam" id="PF24273">
    <property type="entry name" value="TRASH_HVO_1752_C"/>
    <property type="match status" value="1"/>
</dbReference>
<dbReference type="InterPro" id="IPR019888">
    <property type="entry name" value="Tscrpt_reg_AsnC-like"/>
</dbReference>
<dbReference type="CDD" id="cd00090">
    <property type="entry name" value="HTH_ARSR"/>
    <property type="match status" value="1"/>
</dbReference>
<dbReference type="InterPro" id="IPR050684">
    <property type="entry name" value="HTH-Siroheme_Decarb"/>
</dbReference>
<evidence type="ECO:0000313" key="5">
    <source>
        <dbReference type="EMBL" id="GAA0675669.1"/>
    </source>
</evidence>
<dbReference type="InterPro" id="IPR036388">
    <property type="entry name" value="WH-like_DNA-bd_sf"/>
</dbReference>
<keyword evidence="1" id="KW-0805">Transcription regulation</keyword>
<dbReference type="PANTHER" id="PTHR43413">
    <property type="entry name" value="TRANSCRIPTIONAL REGULATOR, ASNC FAMILY"/>
    <property type="match status" value="1"/>
</dbReference>
<reference evidence="5 6" key="1">
    <citation type="journal article" date="2019" name="Int. J. Syst. Evol. Microbiol.">
        <title>The Global Catalogue of Microorganisms (GCM) 10K type strain sequencing project: providing services to taxonomists for standard genome sequencing and annotation.</title>
        <authorList>
            <consortium name="The Broad Institute Genomics Platform"/>
            <consortium name="The Broad Institute Genome Sequencing Center for Infectious Disease"/>
            <person name="Wu L."/>
            <person name="Ma J."/>
        </authorList>
    </citation>
    <scope>NUCLEOTIDE SEQUENCE [LARGE SCALE GENOMIC DNA]</scope>
    <source>
        <strain evidence="5 6">JCM 16328</strain>
    </source>
</reference>
<dbReference type="GO" id="GO:0043565">
    <property type="term" value="F:sequence-specific DNA binding"/>
    <property type="evidence" value="ECO:0007669"/>
    <property type="project" value="InterPro"/>
</dbReference>
<accession>A0AAV3TBW0</accession>
<dbReference type="InterPro" id="IPR056526">
    <property type="entry name" value="TRASH_HVO_1752"/>
</dbReference>
<proteinExistence type="predicted"/>
<dbReference type="Proteomes" id="UP001500420">
    <property type="component" value="Unassembled WGS sequence"/>
</dbReference>
<dbReference type="InterPro" id="IPR036390">
    <property type="entry name" value="WH_DNA-bd_sf"/>
</dbReference>
<gene>
    <name evidence="5" type="ORF">GCM10009020_24220</name>
</gene>
<protein>
    <submittedName>
        <fullName evidence="5">AsnC family transcriptional regulator</fullName>
    </submittedName>
</protein>
<evidence type="ECO:0000256" key="1">
    <source>
        <dbReference type="ARBA" id="ARBA00023015"/>
    </source>
</evidence>
<keyword evidence="2" id="KW-0238">DNA-binding</keyword>
<dbReference type="AlphaFoldDB" id="A0AAV3TBW0"/>
<dbReference type="PRINTS" id="PR00033">
    <property type="entry name" value="HTHASNC"/>
</dbReference>
<sequence length="200" mass="22302">MPTVALDETDAEILELLIEDASRSYREIADRVGLTAPTVSERVERMRELGIVERFTVAVDQSMLATQDARLVEVQLAPGDAGTLADELRDVDVVEHVIRTESGRVLAHVHAGEPEVRRLFADLLEGRDVLSYDVGGVVESSWNPDLRRGEFAISCVECGKEVDDDGLSLEIDDRRYFVCCESCEELFRERYAELQEGAEG</sequence>
<evidence type="ECO:0000259" key="4">
    <source>
        <dbReference type="PROSITE" id="PS50956"/>
    </source>
</evidence>
<name>A0AAV3TBW0_9EURY</name>
<keyword evidence="3" id="KW-0804">Transcription</keyword>
<keyword evidence="6" id="KW-1185">Reference proteome</keyword>
<dbReference type="SMART" id="SM00344">
    <property type="entry name" value="HTH_ASNC"/>
    <property type="match status" value="1"/>
</dbReference>
<dbReference type="PROSITE" id="PS50956">
    <property type="entry name" value="HTH_ASNC_2"/>
    <property type="match status" value="1"/>
</dbReference>
<dbReference type="EMBL" id="BAAADV010000004">
    <property type="protein sequence ID" value="GAA0675669.1"/>
    <property type="molecule type" value="Genomic_DNA"/>
</dbReference>
<dbReference type="PANTHER" id="PTHR43413:SF4">
    <property type="entry name" value="HTH-TYPE TRANSCRIPTIONAL REGULATOR LYSM"/>
    <property type="match status" value="1"/>
</dbReference>
<dbReference type="InterPro" id="IPR019885">
    <property type="entry name" value="Tscrpt_reg_HTH_AsnC-type_CS"/>
</dbReference>
<dbReference type="SMART" id="SM00746">
    <property type="entry name" value="TRASH"/>
    <property type="match status" value="1"/>
</dbReference>
<evidence type="ECO:0000256" key="3">
    <source>
        <dbReference type="ARBA" id="ARBA00023163"/>
    </source>
</evidence>
<dbReference type="InterPro" id="IPR011991">
    <property type="entry name" value="ArsR-like_HTH"/>
</dbReference>
<evidence type="ECO:0000256" key="2">
    <source>
        <dbReference type="ARBA" id="ARBA00023125"/>
    </source>
</evidence>
<feature type="domain" description="HTH asnC-type" evidence="4">
    <location>
        <begin position="6"/>
        <end position="67"/>
    </location>
</feature>